<dbReference type="STRING" id="118062.MCBB_0149"/>
<dbReference type="InterPro" id="IPR035906">
    <property type="entry name" value="MetI-like_sf"/>
</dbReference>
<feature type="transmembrane region" description="Helical" evidence="5">
    <location>
        <begin position="235"/>
        <end position="259"/>
    </location>
</feature>
<dbReference type="PANTHER" id="PTHR43632:SF1">
    <property type="entry name" value="PERMEASE COMPONENT OF TUNGSTATE ABC TRANSPORTER"/>
    <property type="match status" value="1"/>
</dbReference>
<evidence type="ECO:0000256" key="3">
    <source>
        <dbReference type="ARBA" id="ARBA00022989"/>
    </source>
</evidence>
<evidence type="ECO:0000313" key="8">
    <source>
        <dbReference type="Proteomes" id="UP000094707"/>
    </source>
</evidence>
<dbReference type="KEGG" id="mcub:MCBB_0149"/>
<dbReference type="GO" id="GO:0005886">
    <property type="term" value="C:plasma membrane"/>
    <property type="evidence" value="ECO:0007669"/>
    <property type="project" value="UniProtKB-SubCell"/>
</dbReference>
<dbReference type="AlphaFoldDB" id="A0A1D3KZF1"/>
<organism evidence="7 8">
    <name type="scientific">Methanobacterium congolense</name>
    <dbReference type="NCBI Taxonomy" id="118062"/>
    <lineage>
        <taxon>Archaea</taxon>
        <taxon>Methanobacteriati</taxon>
        <taxon>Methanobacteriota</taxon>
        <taxon>Methanomada group</taxon>
        <taxon>Methanobacteria</taxon>
        <taxon>Methanobacteriales</taxon>
        <taxon>Methanobacteriaceae</taxon>
        <taxon>Methanobacterium</taxon>
    </lineage>
</organism>
<evidence type="ECO:0000256" key="1">
    <source>
        <dbReference type="ARBA" id="ARBA00004141"/>
    </source>
</evidence>
<name>A0A1D3KZF1_9EURY</name>
<evidence type="ECO:0000256" key="4">
    <source>
        <dbReference type="ARBA" id="ARBA00023136"/>
    </source>
</evidence>
<dbReference type="OrthoDB" id="94632at2157"/>
<keyword evidence="2 5" id="KW-0812">Transmembrane</keyword>
<feature type="transmembrane region" description="Helical" evidence="5">
    <location>
        <begin position="188"/>
        <end position="215"/>
    </location>
</feature>
<keyword evidence="3 5" id="KW-1133">Transmembrane helix</keyword>
<dbReference type="InterPro" id="IPR049783">
    <property type="entry name" value="ABC_perm_TupB-like"/>
</dbReference>
<reference evidence="7 8" key="1">
    <citation type="submission" date="2016-08" db="EMBL/GenBank/DDBJ databases">
        <authorList>
            <person name="Seilhamer J.J."/>
        </authorList>
    </citation>
    <scope>NUCLEOTIDE SEQUENCE [LARGE SCALE GENOMIC DNA]</scope>
    <source>
        <strain evidence="7">Buetzberg</strain>
    </source>
</reference>
<feature type="transmembrane region" description="Helical" evidence="5">
    <location>
        <begin position="138"/>
        <end position="160"/>
    </location>
</feature>
<gene>
    <name evidence="7" type="ORF">MCBB_0149</name>
</gene>
<protein>
    <submittedName>
        <fullName evidence="7">Putative anion ABC transporter permease protein HVO_1887</fullName>
    </submittedName>
</protein>
<dbReference type="Proteomes" id="UP000094707">
    <property type="component" value="Chromosome I"/>
</dbReference>
<feature type="transmembrane region" description="Helical" evidence="5">
    <location>
        <begin position="95"/>
        <end position="118"/>
    </location>
</feature>
<dbReference type="PROSITE" id="PS50928">
    <property type="entry name" value="ABC_TM1"/>
    <property type="match status" value="1"/>
</dbReference>
<comment type="subcellular location">
    <subcellularLocation>
        <location evidence="5">Cell membrane</location>
        <topology evidence="5">Multi-pass membrane protein</topology>
    </subcellularLocation>
    <subcellularLocation>
        <location evidence="1">Membrane</location>
        <topology evidence="1">Multi-pass membrane protein</topology>
    </subcellularLocation>
</comment>
<feature type="transmembrane region" description="Helical" evidence="5">
    <location>
        <begin position="64"/>
        <end position="88"/>
    </location>
</feature>
<dbReference type="Pfam" id="PF00528">
    <property type="entry name" value="BPD_transp_1"/>
    <property type="match status" value="1"/>
</dbReference>
<evidence type="ECO:0000313" key="7">
    <source>
        <dbReference type="EMBL" id="SCG84737.1"/>
    </source>
</evidence>
<dbReference type="InterPro" id="IPR000515">
    <property type="entry name" value="MetI-like"/>
</dbReference>
<dbReference type="EMBL" id="LT607756">
    <property type="protein sequence ID" value="SCG84737.1"/>
    <property type="molecule type" value="Genomic_DNA"/>
</dbReference>
<keyword evidence="4 5" id="KW-0472">Membrane</keyword>
<comment type="similarity">
    <text evidence="5">Belongs to the binding-protein-dependent transport system permease family.</text>
</comment>
<keyword evidence="8" id="KW-1185">Reference proteome</keyword>
<dbReference type="PATRIC" id="fig|129848.4.peg.156"/>
<dbReference type="GO" id="GO:0055085">
    <property type="term" value="P:transmembrane transport"/>
    <property type="evidence" value="ECO:0007669"/>
    <property type="project" value="InterPro"/>
</dbReference>
<dbReference type="SUPFAM" id="SSF161098">
    <property type="entry name" value="MetI-like"/>
    <property type="match status" value="1"/>
</dbReference>
<sequence>MIGPKPLSPQICKTTSIKNFIIDIGNIHFFGDHVASEIIGAMEQAIYLIVTLNPELIEITIRSLYISLSATLIASLICIPIGGAIYYYEFYGKRTLINIIQTLYSVPTVIIGLFLFLLISQEGPLGNLHLLFTPEGMIIGQTLLILPLIIGFTITALVGVSNQIKELAISLGANASQTIITIIKEARYAIMGAVILGFGRAISEVGVAILIGGNIRGFTRVFTTTISLETSKGNIELSIALGFILLSIALIINLMLNYLQGRE</sequence>
<dbReference type="PANTHER" id="PTHR43632">
    <property type="entry name" value="PERMEASE COMPONENT OF TUNGSTATE ABC TRANSPORTER"/>
    <property type="match status" value="1"/>
</dbReference>
<proteinExistence type="inferred from homology"/>
<dbReference type="Gene3D" id="1.10.3720.10">
    <property type="entry name" value="MetI-like"/>
    <property type="match status" value="1"/>
</dbReference>
<evidence type="ECO:0000256" key="5">
    <source>
        <dbReference type="RuleBase" id="RU363032"/>
    </source>
</evidence>
<dbReference type="NCBIfam" id="NF038017">
    <property type="entry name" value="ABC_perm1"/>
    <property type="match status" value="1"/>
</dbReference>
<accession>A0A1D3KZF1</accession>
<dbReference type="CDD" id="cd06261">
    <property type="entry name" value="TM_PBP2"/>
    <property type="match status" value="1"/>
</dbReference>
<evidence type="ECO:0000259" key="6">
    <source>
        <dbReference type="PROSITE" id="PS50928"/>
    </source>
</evidence>
<evidence type="ECO:0000256" key="2">
    <source>
        <dbReference type="ARBA" id="ARBA00022692"/>
    </source>
</evidence>
<feature type="domain" description="ABC transmembrane type-1" evidence="6">
    <location>
        <begin position="60"/>
        <end position="256"/>
    </location>
</feature>
<keyword evidence="5" id="KW-0813">Transport</keyword>